<dbReference type="EMBL" id="CP049871">
    <property type="protein sequence ID" value="QIL03081.1"/>
    <property type="molecule type" value="Genomic_DNA"/>
</dbReference>
<gene>
    <name evidence="3" type="ORF">G7078_10025</name>
</gene>
<feature type="region of interest" description="Disordered" evidence="2">
    <location>
        <begin position="136"/>
        <end position="156"/>
    </location>
</feature>
<keyword evidence="4" id="KW-1185">Reference proteome</keyword>
<feature type="compositionally biased region" description="Low complexity" evidence="2">
    <location>
        <begin position="222"/>
        <end position="231"/>
    </location>
</feature>
<name>A0A6G7ZQ33_9SPHN</name>
<feature type="coiled-coil region" evidence="1">
    <location>
        <begin position="29"/>
        <end position="56"/>
    </location>
</feature>
<evidence type="ECO:0000313" key="3">
    <source>
        <dbReference type="EMBL" id="QIL03081.1"/>
    </source>
</evidence>
<sequence>MSVRSFRSVFMVGGVASAALSCYLVSLRVASERAAVEDVETQIAIAQRDIRLLQTEIGTRGRLAQLERWNVKVLALSAPAAEQFVADGFTLAKLTTPEHKVEMEAPVVYASAPAEAAPGALATPEDRPAVERTQLMHEASLKTGPSRPRREREKTTVVKPAEIIAALKAAPKPASPKAEKKAEAAAKAKPETNKPTAVAAKAKAVAAKPKPAAVKVAAADPLAPLASGKSPSPKKKPANSATGKDSGKAR</sequence>
<accession>A0A6G7ZQ33</accession>
<organism evidence="3 4">
    <name type="scientific">Sphingomonas sinipercae</name>
    <dbReference type="NCBI Taxonomy" id="2714944"/>
    <lineage>
        <taxon>Bacteria</taxon>
        <taxon>Pseudomonadati</taxon>
        <taxon>Pseudomonadota</taxon>
        <taxon>Alphaproteobacteria</taxon>
        <taxon>Sphingomonadales</taxon>
        <taxon>Sphingomonadaceae</taxon>
        <taxon>Sphingomonas</taxon>
    </lineage>
</organism>
<dbReference type="AlphaFoldDB" id="A0A6G7ZQ33"/>
<feature type="compositionally biased region" description="Basic and acidic residues" evidence="2">
    <location>
        <begin position="177"/>
        <end position="192"/>
    </location>
</feature>
<reference evidence="3 4" key="1">
    <citation type="submission" date="2020-03" db="EMBL/GenBank/DDBJ databases">
        <title>Sphingomonas sp. nov., isolated from fish.</title>
        <authorList>
            <person name="Hyun D.-W."/>
            <person name="Bae J.-W."/>
        </authorList>
    </citation>
    <scope>NUCLEOTIDE SEQUENCE [LARGE SCALE GENOMIC DNA]</scope>
    <source>
        <strain evidence="3 4">HDW15C</strain>
    </source>
</reference>
<evidence type="ECO:0000256" key="2">
    <source>
        <dbReference type="SAM" id="MobiDB-lite"/>
    </source>
</evidence>
<dbReference type="KEGG" id="ssin:G7078_10025"/>
<feature type="region of interest" description="Disordered" evidence="2">
    <location>
        <begin position="170"/>
        <end position="196"/>
    </location>
</feature>
<keyword evidence="1" id="KW-0175">Coiled coil</keyword>
<dbReference type="RefSeq" id="WP_166095637.1">
    <property type="nucleotide sequence ID" value="NZ_CP049871.1"/>
</dbReference>
<evidence type="ECO:0000256" key="1">
    <source>
        <dbReference type="SAM" id="Coils"/>
    </source>
</evidence>
<dbReference type="Proteomes" id="UP000502502">
    <property type="component" value="Chromosome"/>
</dbReference>
<evidence type="ECO:0000313" key="4">
    <source>
        <dbReference type="Proteomes" id="UP000502502"/>
    </source>
</evidence>
<dbReference type="PROSITE" id="PS51257">
    <property type="entry name" value="PROKAR_LIPOPROTEIN"/>
    <property type="match status" value="1"/>
</dbReference>
<feature type="region of interest" description="Disordered" evidence="2">
    <location>
        <begin position="222"/>
        <end position="250"/>
    </location>
</feature>
<proteinExistence type="predicted"/>
<protein>
    <submittedName>
        <fullName evidence="3">Uncharacterized protein</fullName>
    </submittedName>
</protein>